<dbReference type="EMBL" id="VULR01000020">
    <property type="protein sequence ID" value="MSS44244.1"/>
    <property type="molecule type" value="Genomic_DNA"/>
</dbReference>
<dbReference type="PANTHER" id="PTHR42770">
    <property type="entry name" value="AMINO ACID TRANSPORTER-RELATED"/>
    <property type="match status" value="1"/>
</dbReference>
<dbReference type="Pfam" id="PF13520">
    <property type="entry name" value="AA_permease_2"/>
    <property type="match status" value="1"/>
</dbReference>
<evidence type="ECO:0000256" key="5">
    <source>
        <dbReference type="ARBA" id="ARBA00023136"/>
    </source>
</evidence>
<organism evidence="7 8">
    <name type="scientific">Anaerosalibacter bizertensis</name>
    <dbReference type="NCBI Taxonomy" id="932217"/>
    <lineage>
        <taxon>Bacteria</taxon>
        <taxon>Bacillati</taxon>
        <taxon>Bacillota</taxon>
        <taxon>Tissierellia</taxon>
        <taxon>Tissierellales</taxon>
        <taxon>Sporanaerobacteraceae</taxon>
        <taxon>Anaerosalibacter</taxon>
    </lineage>
</organism>
<keyword evidence="4 6" id="KW-1133">Transmembrane helix</keyword>
<name>A0A844FJK3_9FIRM</name>
<evidence type="ECO:0000313" key="8">
    <source>
        <dbReference type="Proteomes" id="UP000462760"/>
    </source>
</evidence>
<evidence type="ECO:0000256" key="1">
    <source>
        <dbReference type="ARBA" id="ARBA00004651"/>
    </source>
</evidence>
<dbReference type="AlphaFoldDB" id="A0A844FJK3"/>
<proteinExistence type="predicted"/>
<accession>A0A844FJK3</accession>
<feature type="transmembrane region" description="Helical" evidence="6">
    <location>
        <begin position="401"/>
        <end position="422"/>
    </location>
</feature>
<feature type="transmembrane region" description="Helical" evidence="6">
    <location>
        <begin position="21"/>
        <end position="42"/>
    </location>
</feature>
<feature type="transmembrane region" description="Helical" evidence="6">
    <location>
        <begin position="297"/>
        <end position="322"/>
    </location>
</feature>
<feature type="transmembrane region" description="Helical" evidence="6">
    <location>
        <begin position="140"/>
        <end position="160"/>
    </location>
</feature>
<comment type="subcellular location">
    <subcellularLocation>
        <location evidence="1">Cell membrane</location>
        <topology evidence="1">Multi-pass membrane protein</topology>
    </subcellularLocation>
</comment>
<feature type="transmembrane region" description="Helical" evidence="6">
    <location>
        <begin position="367"/>
        <end position="389"/>
    </location>
</feature>
<dbReference type="GO" id="GO:0022857">
    <property type="term" value="F:transmembrane transporter activity"/>
    <property type="evidence" value="ECO:0007669"/>
    <property type="project" value="InterPro"/>
</dbReference>
<evidence type="ECO:0000256" key="3">
    <source>
        <dbReference type="ARBA" id="ARBA00022692"/>
    </source>
</evidence>
<dbReference type="PIRSF" id="PIRSF006060">
    <property type="entry name" value="AA_transporter"/>
    <property type="match status" value="1"/>
</dbReference>
<evidence type="ECO:0000313" key="7">
    <source>
        <dbReference type="EMBL" id="MSS44244.1"/>
    </source>
</evidence>
<dbReference type="InterPro" id="IPR002293">
    <property type="entry name" value="AA/rel_permease1"/>
</dbReference>
<dbReference type="PANTHER" id="PTHR42770:SF7">
    <property type="entry name" value="MEMBRANE PROTEIN"/>
    <property type="match status" value="1"/>
</dbReference>
<keyword evidence="5 6" id="KW-0472">Membrane</keyword>
<dbReference type="OrthoDB" id="178667at2"/>
<evidence type="ECO:0000256" key="2">
    <source>
        <dbReference type="ARBA" id="ARBA00022475"/>
    </source>
</evidence>
<dbReference type="GO" id="GO:0005886">
    <property type="term" value="C:plasma membrane"/>
    <property type="evidence" value="ECO:0007669"/>
    <property type="project" value="UniProtKB-SubCell"/>
</dbReference>
<feature type="transmembrane region" description="Helical" evidence="6">
    <location>
        <begin position="92"/>
        <end position="120"/>
    </location>
</feature>
<dbReference type="InterPro" id="IPR050367">
    <property type="entry name" value="APC_superfamily"/>
</dbReference>
<feature type="transmembrane region" description="Helical" evidence="6">
    <location>
        <begin position="244"/>
        <end position="269"/>
    </location>
</feature>
<evidence type="ECO:0000256" key="6">
    <source>
        <dbReference type="SAM" id="Phobius"/>
    </source>
</evidence>
<gene>
    <name evidence="7" type="ORF">FYJ27_11060</name>
</gene>
<feature type="transmembrane region" description="Helical" evidence="6">
    <location>
        <begin position="48"/>
        <end position="71"/>
    </location>
</feature>
<sequence length="467" mass="51665">MERRKTMNNRKELKKTMGVKDYFFLAFGIYGGAAWITTLGGWLKHGPIASILGFIICGLMLMPIGLVYGDLTSKMPVAGGEIAFAYKAFGPFIATMTGWFLALAYIIVCPYEAISVSLVIEYMFPSFKVLPLYTIRGYTIYLPSLIVGISLSLLFTYLNYKGVKFTKIFQTVVSTTIIILVIVFLILSIYKGSINNIKPYFAPDENNFISIFKVLSMAPFFLAGFDAIPLAAEEAKDNRSIKKIGAIIILAIAVGILFYCTTTLATSLINPWQKTVSSSMPTLYAFTSAFGSKFKNLVMSCAILGLLSTWNGCFFAGTRILFAMGRGGLLPSKLGKLHPKYNTPYLAALFTGFVSILGPFIGKSGLIPAVNIGALAFVITWLSISLSAIKLEKENLFVKRIATFVCLFILSIILIPYFPSSLSWPTEWVLLGVWIVIGISMYFFILNKDGKMTKEEQAYQILGKYNR</sequence>
<feature type="transmembrane region" description="Helical" evidence="6">
    <location>
        <begin position="428"/>
        <end position="446"/>
    </location>
</feature>
<protein>
    <submittedName>
        <fullName evidence="7">Amino acid permease</fullName>
    </submittedName>
</protein>
<feature type="transmembrane region" description="Helical" evidence="6">
    <location>
        <begin position="343"/>
        <end position="361"/>
    </location>
</feature>
<keyword evidence="3 6" id="KW-0812">Transmembrane</keyword>
<reference evidence="7 8" key="1">
    <citation type="submission" date="2019-08" db="EMBL/GenBank/DDBJ databases">
        <title>In-depth cultivation of the pig gut microbiome towards novel bacterial diversity and tailored functional studies.</title>
        <authorList>
            <person name="Wylensek D."/>
            <person name="Hitch T.C.A."/>
            <person name="Clavel T."/>
        </authorList>
    </citation>
    <scope>NUCLEOTIDE SEQUENCE [LARGE SCALE GENOMIC DNA]</scope>
    <source>
        <strain evidence="7 8">Med78-601-WT-4W-RMD-3</strain>
    </source>
</reference>
<keyword evidence="2" id="KW-1003">Cell membrane</keyword>
<dbReference type="Gene3D" id="1.20.1740.10">
    <property type="entry name" value="Amino acid/polyamine transporter I"/>
    <property type="match status" value="1"/>
</dbReference>
<feature type="transmembrane region" description="Helical" evidence="6">
    <location>
        <begin position="172"/>
        <end position="190"/>
    </location>
</feature>
<dbReference type="Proteomes" id="UP000462760">
    <property type="component" value="Unassembled WGS sequence"/>
</dbReference>
<evidence type="ECO:0000256" key="4">
    <source>
        <dbReference type="ARBA" id="ARBA00022989"/>
    </source>
</evidence>
<feature type="transmembrane region" description="Helical" evidence="6">
    <location>
        <begin position="210"/>
        <end position="232"/>
    </location>
</feature>
<comment type="caution">
    <text evidence="7">The sequence shown here is derived from an EMBL/GenBank/DDBJ whole genome shotgun (WGS) entry which is preliminary data.</text>
</comment>